<accession>A0A2G9SKU3</accession>
<reference evidence="2" key="1">
    <citation type="journal article" date="2017" name="Nat. Commun.">
        <title>The North American bullfrog draft genome provides insight into hormonal regulation of long noncoding RNA.</title>
        <authorList>
            <person name="Hammond S.A."/>
            <person name="Warren R.L."/>
            <person name="Vandervalk B.P."/>
            <person name="Kucuk E."/>
            <person name="Khan H."/>
            <person name="Gibb E.A."/>
            <person name="Pandoh P."/>
            <person name="Kirk H."/>
            <person name="Zhao Y."/>
            <person name="Jones M."/>
            <person name="Mungall A.J."/>
            <person name="Coope R."/>
            <person name="Pleasance S."/>
            <person name="Moore R.A."/>
            <person name="Holt R.A."/>
            <person name="Round J.M."/>
            <person name="Ohora S."/>
            <person name="Walle B.V."/>
            <person name="Veldhoen N."/>
            <person name="Helbing C.C."/>
            <person name="Birol I."/>
        </authorList>
    </citation>
    <scope>NUCLEOTIDE SEQUENCE [LARGE SCALE GENOMIC DNA]</scope>
</reference>
<gene>
    <name evidence="1" type="ORF">AB205_0213330</name>
</gene>
<protein>
    <submittedName>
        <fullName evidence="1">Uncharacterized protein</fullName>
    </submittedName>
</protein>
<keyword evidence="2" id="KW-1185">Reference proteome</keyword>
<sequence>MRKNSQTRQMQGLKSSSFNSTQWTKAWTCLRLVGLTVLPPQWFLQGIFPSSISPHLDTPIGASSPVCPSPPASEPVHIPHSPEPHVNDYLWCIVEVQERQYAVTRRLCHSLALHNRRQLCHYVALERYQRSLRRQLEATLYLGDQMAGINMSLQRLVTRLGENILL</sequence>
<dbReference type="AlphaFoldDB" id="A0A2G9SKU3"/>
<evidence type="ECO:0000313" key="2">
    <source>
        <dbReference type="Proteomes" id="UP000228934"/>
    </source>
</evidence>
<proteinExistence type="predicted"/>
<organism evidence="1 2">
    <name type="scientific">Aquarana catesbeiana</name>
    <name type="common">American bullfrog</name>
    <name type="synonym">Rana catesbeiana</name>
    <dbReference type="NCBI Taxonomy" id="8400"/>
    <lineage>
        <taxon>Eukaryota</taxon>
        <taxon>Metazoa</taxon>
        <taxon>Chordata</taxon>
        <taxon>Craniata</taxon>
        <taxon>Vertebrata</taxon>
        <taxon>Euteleostomi</taxon>
        <taxon>Amphibia</taxon>
        <taxon>Batrachia</taxon>
        <taxon>Anura</taxon>
        <taxon>Neobatrachia</taxon>
        <taxon>Ranoidea</taxon>
        <taxon>Ranidae</taxon>
        <taxon>Aquarana</taxon>
    </lineage>
</organism>
<evidence type="ECO:0000313" key="1">
    <source>
        <dbReference type="EMBL" id="PIO40770.1"/>
    </source>
</evidence>
<name>A0A2G9SKU3_AQUCT</name>
<dbReference type="EMBL" id="KV922924">
    <property type="protein sequence ID" value="PIO40770.1"/>
    <property type="molecule type" value="Genomic_DNA"/>
</dbReference>
<dbReference type="Proteomes" id="UP000228934">
    <property type="component" value="Unassembled WGS sequence"/>
</dbReference>